<gene>
    <name evidence="1" type="ORF">CKAH01_01453</name>
</gene>
<reference evidence="1" key="1">
    <citation type="submission" date="2023-02" db="EMBL/GenBank/DDBJ databases">
        <title>Colletotrichum kahawae CIFC_Que2 genome sequencing and assembly.</title>
        <authorList>
            <person name="Baroncelli R."/>
        </authorList>
    </citation>
    <scope>NUCLEOTIDE SEQUENCE</scope>
    <source>
        <strain evidence="1">CIFC_Que2</strain>
    </source>
</reference>
<keyword evidence="2" id="KW-1185">Reference proteome</keyword>
<protein>
    <submittedName>
        <fullName evidence="1">Metalloprotease 1</fullName>
    </submittedName>
</protein>
<dbReference type="EMBL" id="VYYT01000333">
    <property type="protein sequence ID" value="KAK2742026.1"/>
    <property type="molecule type" value="Genomic_DNA"/>
</dbReference>
<evidence type="ECO:0000313" key="2">
    <source>
        <dbReference type="Proteomes" id="UP001281614"/>
    </source>
</evidence>
<comment type="caution">
    <text evidence="1">The sequence shown here is derived from an EMBL/GenBank/DDBJ whole genome shotgun (WGS) entry which is preliminary data.</text>
</comment>
<keyword evidence="1" id="KW-0645">Protease</keyword>
<organism evidence="1 2">
    <name type="scientific">Colletotrichum kahawae</name>
    <name type="common">Coffee berry disease fungus</name>
    <dbReference type="NCBI Taxonomy" id="34407"/>
    <lineage>
        <taxon>Eukaryota</taxon>
        <taxon>Fungi</taxon>
        <taxon>Dikarya</taxon>
        <taxon>Ascomycota</taxon>
        <taxon>Pezizomycotina</taxon>
        <taxon>Sordariomycetes</taxon>
        <taxon>Hypocreomycetidae</taxon>
        <taxon>Glomerellales</taxon>
        <taxon>Glomerellaceae</taxon>
        <taxon>Colletotrichum</taxon>
        <taxon>Colletotrichum gloeosporioides species complex</taxon>
    </lineage>
</organism>
<keyword evidence="1" id="KW-0378">Hydrolase</keyword>
<proteinExistence type="predicted"/>
<name>A0AAE0D2L7_COLKA</name>
<keyword evidence="1" id="KW-0482">Metalloprotease</keyword>
<sequence>MATLACLILIESSGHFNARIITVNDERDSEKFIREVRDIYLQQSNKYERFIKRHVFFRIPIVMEATLRKVTVDSLAALPPLKAITQSALPARALSSALIDPDSMDSAFCQSMFALYQDIFMEAPEIDAPMTLPAKALLIRGEVDPRAKRVFRGLVSIIGGSLLLGLKIAGVE</sequence>
<evidence type="ECO:0000313" key="1">
    <source>
        <dbReference type="EMBL" id="KAK2742026.1"/>
    </source>
</evidence>
<accession>A0AAE0D2L7</accession>
<dbReference type="Proteomes" id="UP001281614">
    <property type="component" value="Unassembled WGS sequence"/>
</dbReference>
<dbReference type="GO" id="GO:0008237">
    <property type="term" value="F:metallopeptidase activity"/>
    <property type="evidence" value="ECO:0007669"/>
    <property type="project" value="UniProtKB-KW"/>
</dbReference>
<dbReference type="AlphaFoldDB" id="A0AAE0D2L7"/>